<dbReference type="SUPFAM" id="SSF52058">
    <property type="entry name" value="L domain-like"/>
    <property type="match status" value="1"/>
</dbReference>
<dbReference type="PRINTS" id="PR00364">
    <property type="entry name" value="DISEASERSIST"/>
</dbReference>
<dbReference type="GO" id="GO:0043531">
    <property type="term" value="F:ADP binding"/>
    <property type="evidence" value="ECO:0007669"/>
    <property type="project" value="InterPro"/>
</dbReference>
<dbReference type="GO" id="GO:0002758">
    <property type="term" value="P:innate immune response-activating signaling pathway"/>
    <property type="evidence" value="ECO:0007669"/>
    <property type="project" value="UniProtKB-ARBA"/>
</dbReference>
<dbReference type="InterPro" id="IPR041118">
    <property type="entry name" value="Rx_N"/>
</dbReference>
<evidence type="ECO:0000259" key="8">
    <source>
        <dbReference type="Pfam" id="PF18052"/>
    </source>
</evidence>
<dbReference type="InterPro" id="IPR042197">
    <property type="entry name" value="Apaf_helical"/>
</dbReference>
<evidence type="ECO:0000256" key="2">
    <source>
        <dbReference type="ARBA" id="ARBA00022614"/>
    </source>
</evidence>
<sequence>MEGAAKAILSNGAQVLGAEYRLLRGVGPRVVELRDDLDTMSALLIMQSEAGDGAAMDHFVRVWMNQLRELSYDSEDCIDLYKLRIKSRPSDGVRPWLERLLGTLLARRRLASQIAALRTRAVAIGERHARYGVDRDALRRCSPSSSSAPPVLAASAHALPPAHDPQHHHPVGIDGQAETLAKQLVDGESRPMVLSIVGFGGLGKTTLAKEVCRRLEADFPYQALVSVSQAFETVTDLEELCKRVLDQIEMVKAENARGTKNDQTPLAQLSDDKDPAHKLKEFLKDKRYLIVIDDVWTVRAWDAIQSKVLLRKNSCYSRIIVTTRIETVAKACSPAIGGRHYIHRMERLKPQDSKKLFLARTFGNKECPKELVATTEKILRRCAGLPLAIVSIANVLAGYTSAGSKYKWESIYNSIGSQMESNPTLEGMKQIVTLSYNHLPHELKACMMYLSIFPEDYEIDKHRLLCRWIAEGLVLEKRGLTLMEVAESYLDELVSRNMIELRVDFDYYWRVELCRVHDMLLEVMVSKSLESNFVSLLGGQYAGLSYGRIRRLSIQGNAEQHSKKMPGHGIEGMDVEHVRSLSMFQQGGQKLLDRLDKFPLLRVLDLEGCKGITEGHMKCICRLYLLRFLNLRGTDIRQVPPKIKNLEHLQTLDVRDTDVEGLPDTVKELYKLERLQIAHNDVSKYMWQLPLGLNKMKALREVAFSCLGNDVQVAKEVGELEQLEEISVYVDTDIIKDDKVLPELAKSLSKLYSLRRLIIGDVGYDKGALDFLHTMPEPPSQLLRYLMIAGGINGLPSWIGSLVHLVQFSMSWGQLVGDQLFDGLCKLPSLKIICIQQMCYVDRDLVARTRHGFPELSDLRVSCNFEKPNVLWFEKGSMPKLETLLFNFIDYEKRIDGIEHLTSLKEVHLWGRKNNPALERALEQLRVENQRRSEESIKQFQITVKYE</sequence>
<dbReference type="Gene3D" id="3.40.50.300">
    <property type="entry name" value="P-loop containing nucleotide triphosphate hydrolases"/>
    <property type="match status" value="1"/>
</dbReference>
<dbReference type="Gene3D" id="1.20.5.4130">
    <property type="match status" value="1"/>
</dbReference>
<evidence type="ECO:0000256" key="1">
    <source>
        <dbReference type="ARBA" id="ARBA00008894"/>
    </source>
</evidence>
<evidence type="ECO:0000259" key="10">
    <source>
        <dbReference type="Pfam" id="PF23598"/>
    </source>
</evidence>
<dbReference type="Gene3D" id="1.10.8.430">
    <property type="entry name" value="Helical domain of apoptotic protease-activating factors"/>
    <property type="match status" value="1"/>
</dbReference>
<dbReference type="InterPro" id="IPR055414">
    <property type="entry name" value="LRR_R13L4/SHOC2-like"/>
</dbReference>
<evidence type="ECO:0000256" key="4">
    <source>
        <dbReference type="ARBA" id="ARBA00022741"/>
    </source>
</evidence>
<feature type="domain" description="Disease resistance N-terminal" evidence="8">
    <location>
        <begin position="6"/>
        <end position="89"/>
    </location>
</feature>
<keyword evidence="3" id="KW-0677">Repeat</keyword>
<dbReference type="GO" id="GO:0042742">
    <property type="term" value="P:defense response to bacterium"/>
    <property type="evidence" value="ECO:0007669"/>
    <property type="project" value="UniProtKB-ARBA"/>
</dbReference>
<dbReference type="Pfam" id="PF18052">
    <property type="entry name" value="Rx_N"/>
    <property type="match status" value="1"/>
</dbReference>
<dbReference type="InterPro" id="IPR044974">
    <property type="entry name" value="Disease_R_plants"/>
</dbReference>
<dbReference type="InterPro" id="IPR036388">
    <property type="entry name" value="WH-like_DNA-bd_sf"/>
</dbReference>
<dbReference type="PANTHER" id="PTHR23155:SF1005">
    <property type="entry name" value="OS07G0197300 PROTEIN"/>
    <property type="match status" value="1"/>
</dbReference>
<organism evidence="11 12">
    <name type="scientific">Panicum virgatum</name>
    <name type="common">Blackwell switchgrass</name>
    <dbReference type="NCBI Taxonomy" id="38727"/>
    <lineage>
        <taxon>Eukaryota</taxon>
        <taxon>Viridiplantae</taxon>
        <taxon>Streptophyta</taxon>
        <taxon>Embryophyta</taxon>
        <taxon>Tracheophyta</taxon>
        <taxon>Spermatophyta</taxon>
        <taxon>Magnoliopsida</taxon>
        <taxon>Liliopsida</taxon>
        <taxon>Poales</taxon>
        <taxon>Poaceae</taxon>
        <taxon>PACMAD clade</taxon>
        <taxon>Panicoideae</taxon>
        <taxon>Panicodae</taxon>
        <taxon>Paniceae</taxon>
        <taxon>Panicinae</taxon>
        <taxon>Panicum</taxon>
        <taxon>Panicum sect. Hiantes</taxon>
    </lineage>
</organism>
<dbReference type="OrthoDB" id="687344at2759"/>
<dbReference type="Pfam" id="PF00931">
    <property type="entry name" value="NB-ARC"/>
    <property type="match status" value="1"/>
</dbReference>
<proteinExistence type="inferred from homology"/>
<dbReference type="EMBL" id="CM029037">
    <property type="protein sequence ID" value="KAG2659948.1"/>
    <property type="molecule type" value="Genomic_DNA"/>
</dbReference>
<name>A0A8T0XL91_PANVG</name>
<gene>
    <name evidence="11" type="ORF">PVAP13_1KG404000</name>
</gene>
<evidence type="ECO:0000256" key="6">
    <source>
        <dbReference type="ARBA" id="ARBA00023054"/>
    </source>
</evidence>
<dbReference type="SUPFAM" id="SSF52540">
    <property type="entry name" value="P-loop containing nucleoside triphosphate hydrolases"/>
    <property type="match status" value="1"/>
</dbReference>
<dbReference type="Pfam" id="PF23559">
    <property type="entry name" value="WHD_DRP"/>
    <property type="match status" value="1"/>
</dbReference>
<dbReference type="InterPro" id="IPR027417">
    <property type="entry name" value="P-loop_NTPase"/>
</dbReference>
<feature type="domain" description="NB-ARC" evidence="7">
    <location>
        <begin position="176"/>
        <end position="365"/>
    </location>
</feature>
<dbReference type="InterPro" id="IPR032675">
    <property type="entry name" value="LRR_dom_sf"/>
</dbReference>
<dbReference type="CDD" id="cd14798">
    <property type="entry name" value="RX-CC_like"/>
    <property type="match status" value="1"/>
</dbReference>
<dbReference type="InterPro" id="IPR038005">
    <property type="entry name" value="RX-like_CC"/>
</dbReference>
<dbReference type="AlphaFoldDB" id="A0A8T0XL91"/>
<evidence type="ECO:0000313" key="12">
    <source>
        <dbReference type="Proteomes" id="UP000823388"/>
    </source>
</evidence>
<dbReference type="Pfam" id="PF23598">
    <property type="entry name" value="LRR_14"/>
    <property type="match status" value="1"/>
</dbReference>
<comment type="similarity">
    <text evidence="1">Belongs to the disease resistance NB-LRR family.</text>
</comment>
<evidence type="ECO:0000313" key="11">
    <source>
        <dbReference type="EMBL" id="KAG2659945.1"/>
    </source>
</evidence>
<dbReference type="Gene3D" id="1.10.10.10">
    <property type="entry name" value="Winged helix-like DNA-binding domain superfamily/Winged helix DNA-binding domain"/>
    <property type="match status" value="1"/>
</dbReference>
<keyword evidence="4" id="KW-0547">Nucleotide-binding</keyword>
<dbReference type="GO" id="GO:0009626">
    <property type="term" value="P:plant-type hypersensitive response"/>
    <property type="evidence" value="ECO:0007669"/>
    <property type="project" value="UniProtKB-ARBA"/>
</dbReference>
<dbReference type="InterPro" id="IPR002182">
    <property type="entry name" value="NB-ARC"/>
</dbReference>
<dbReference type="FunFam" id="1.10.10.10:FF:000322">
    <property type="entry name" value="Probable disease resistance protein At1g63360"/>
    <property type="match status" value="1"/>
</dbReference>
<feature type="domain" description="Disease resistance R13L4/SHOC-2-like LRR" evidence="10">
    <location>
        <begin position="577"/>
        <end position="915"/>
    </location>
</feature>
<dbReference type="EMBL" id="CM029037">
    <property type="protein sequence ID" value="KAG2659945.1"/>
    <property type="molecule type" value="Genomic_DNA"/>
</dbReference>
<evidence type="ECO:0000256" key="5">
    <source>
        <dbReference type="ARBA" id="ARBA00022821"/>
    </source>
</evidence>
<dbReference type="Gene3D" id="3.80.10.10">
    <property type="entry name" value="Ribonuclease Inhibitor"/>
    <property type="match status" value="1"/>
</dbReference>
<feature type="domain" description="Disease resistance protein winged helix" evidence="9">
    <location>
        <begin position="452"/>
        <end position="522"/>
    </location>
</feature>
<dbReference type="EMBL" id="CM029037">
    <property type="protein sequence ID" value="KAG2659949.1"/>
    <property type="molecule type" value="Genomic_DNA"/>
</dbReference>
<dbReference type="PANTHER" id="PTHR23155">
    <property type="entry name" value="DISEASE RESISTANCE PROTEIN RP"/>
    <property type="match status" value="1"/>
</dbReference>
<protein>
    <submittedName>
        <fullName evidence="11">Uncharacterized protein</fullName>
    </submittedName>
</protein>
<dbReference type="EMBL" id="CM029037">
    <property type="protein sequence ID" value="KAG2659946.1"/>
    <property type="molecule type" value="Genomic_DNA"/>
</dbReference>
<accession>A0A8T0XL91</accession>
<reference evidence="11" key="1">
    <citation type="submission" date="2020-05" db="EMBL/GenBank/DDBJ databases">
        <title>WGS assembly of Panicum virgatum.</title>
        <authorList>
            <person name="Lovell J.T."/>
            <person name="Jenkins J."/>
            <person name="Shu S."/>
            <person name="Juenger T.E."/>
            <person name="Schmutz J."/>
        </authorList>
    </citation>
    <scope>NUCLEOTIDE SEQUENCE</scope>
    <source>
        <strain evidence="11">AP13</strain>
    </source>
</reference>
<evidence type="ECO:0000259" key="7">
    <source>
        <dbReference type="Pfam" id="PF00931"/>
    </source>
</evidence>
<keyword evidence="5" id="KW-0611">Plant defense</keyword>
<evidence type="ECO:0000256" key="3">
    <source>
        <dbReference type="ARBA" id="ARBA00022737"/>
    </source>
</evidence>
<comment type="caution">
    <text evidence="11">The sequence shown here is derived from an EMBL/GenBank/DDBJ whole genome shotgun (WGS) entry which is preliminary data.</text>
</comment>
<dbReference type="Proteomes" id="UP000823388">
    <property type="component" value="Chromosome 1K"/>
</dbReference>
<keyword evidence="6" id="KW-0175">Coiled coil</keyword>
<dbReference type="InterPro" id="IPR058922">
    <property type="entry name" value="WHD_DRP"/>
</dbReference>
<keyword evidence="2" id="KW-0433">Leucine-rich repeat</keyword>
<keyword evidence="12" id="KW-1185">Reference proteome</keyword>
<evidence type="ECO:0000259" key="9">
    <source>
        <dbReference type="Pfam" id="PF23559"/>
    </source>
</evidence>
<dbReference type="EMBL" id="CM029037">
    <property type="protein sequence ID" value="KAG2659947.1"/>
    <property type="molecule type" value="Genomic_DNA"/>
</dbReference>